<feature type="domain" description="GH10" evidence="7">
    <location>
        <begin position="43"/>
        <end position="388"/>
    </location>
</feature>
<name>A0ABT0KSK8_9GAMM</name>
<keyword evidence="4 6" id="KW-0624">Polysaccharide degradation</keyword>
<dbReference type="PANTHER" id="PTHR31490">
    <property type="entry name" value="GLYCOSYL HYDROLASE"/>
    <property type="match status" value="1"/>
</dbReference>
<evidence type="ECO:0000256" key="4">
    <source>
        <dbReference type="ARBA" id="ARBA00023326"/>
    </source>
</evidence>
<dbReference type="SMART" id="SM00633">
    <property type="entry name" value="Glyco_10"/>
    <property type="match status" value="1"/>
</dbReference>
<dbReference type="InterPro" id="IPR031158">
    <property type="entry name" value="GH10_AS"/>
</dbReference>
<comment type="similarity">
    <text evidence="6">Belongs to the glycosyl hydrolase 10 (cellulase F) family.</text>
</comment>
<organism evidence="8 9">
    <name type="scientific">Shewanella electrodiphila</name>
    <dbReference type="NCBI Taxonomy" id="934143"/>
    <lineage>
        <taxon>Bacteria</taxon>
        <taxon>Pseudomonadati</taxon>
        <taxon>Pseudomonadota</taxon>
        <taxon>Gammaproteobacteria</taxon>
        <taxon>Alteromonadales</taxon>
        <taxon>Shewanellaceae</taxon>
        <taxon>Shewanella</taxon>
    </lineage>
</organism>
<evidence type="ECO:0000313" key="8">
    <source>
        <dbReference type="EMBL" id="MCL1046848.1"/>
    </source>
</evidence>
<comment type="caution">
    <text evidence="8">The sequence shown here is derived from an EMBL/GenBank/DDBJ whole genome shotgun (WGS) entry which is preliminary data.</text>
</comment>
<dbReference type="RefSeq" id="WP_248956395.1">
    <property type="nucleotide sequence ID" value="NZ_JAKIKU010000009.1"/>
</dbReference>
<dbReference type="Pfam" id="PF00331">
    <property type="entry name" value="Glyco_hydro_10"/>
    <property type="match status" value="1"/>
</dbReference>
<dbReference type="PROSITE" id="PS51257">
    <property type="entry name" value="PROKAR_LIPOPROTEIN"/>
    <property type="match status" value="1"/>
</dbReference>
<dbReference type="SUPFAM" id="SSF51445">
    <property type="entry name" value="(Trans)glycosidases"/>
    <property type="match status" value="1"/>
</dbReference>
<gene>
    <name evidence="8" type="ORF">L2737_16175</name>
</gene>
<feature type="active site" description="Nucleophile" evidence="5">
    <location>
        <position position="284"/>
    </location>
</feature>
<dbReference type="EC" id="3.2.1.8" evidence="6"/>
<keyword evidence="3 6" id="KW-0326">Glycosidase</keyword>
<keyword evidence="2 6" id="KW-0119">Carbohydrate metabolism</keyword>
<keyword evidence="1 6" id="KW-0378">Hydrolase</keyword>
<sequence length="388" mass="43516">MKIINKFNKSLIAGCATVVLGLSGCNSGQGVTQQAKPEAPATLTQDIILKNQFAENFKMGTAISKSQVLNPTDPELLLAAKHFNTFTPENSMKWESVNPLPNEYQFDVADALVNFAMNNNQQLVGHTLVWHSQTPDWVFEDDAGTPINREQLLKVMETHIKTVAGRYADQIFAWDVVNEALNEDGSLRESKWQQIIGDDFIEQAFIYAHQSAPNAKLYYNDYNMFKPEKRAGAIKLINRLKQKGIQIDGVGMQAHYSLDYPDFNQVEDSIVAFAAAGVDVMVTELDISVLPFPENLAAGADISLDVALQQQYNPYAAGLPIEVEQQLASRYQNLFALYKKHSDSIGRITFWGVSDKQTWRNGWPMEGRTDYPLLIDRDMKLKAFVNSL</sequence>
<dbReference type="PROSITE" id="PS51760">
    <property type="entry name" value="GH10_2"/>
    <property type="match status" value="1"/>
</dbReference>
<dbReference type="InterPro" id="IPR017853">
    <property type="entry name" value="GH"/>
</dbReference>
<reference evidence="8 9" key="1">
    <citation type="submission" date="2022-01" db="EMBL/GenBank/DDBJ databases">
        <title>Whole genome-based taxonomy of the Shewanellaceae.</title>
        <authorList>
            <person name="Martin-Rodriguez A.J."/>
        </authorList>
    </citation>
    <scope>NUCLEOTIDE SEQUENCE [LARGE SCALE GENOMIC DNA]</scope>
    <source>
        <strain evidence="8 9">DSM 24955</strain>
    </source>
</reference>
<evidence type="ECO:0000256" key="5">
    <source>
        <dbReference type="PROSITE-ProRule" id="PRU10061"/>
    </source>
</evidence>
<evidence type="ECO:0000259" key="7">
    <source>
        <dbReference type="PROSITE" id="PS51760"/>
    </source>
</evidence>
<dbReference type="InterPro" id="IPR044846">
    <property type="entry name" value="GH10"/>
</dbReference>
<dbReference type="EMBL" id="JAKIKU010000009">
    <property type="protein sequence ID" value="MCL1046848.1"/>
    <property type="molecule type" value="Genomic_DNA"/>
</dbReference>
<dbReference type="Proteomes" id="UP001202134">
    <property type="component" value="Unassembled WGS sequence"/>
</dbReference>
<protein>
    <recommendedName>
        <fullName evidence="6">Beta-xylanase</fullName>
        <ecNumber evidence="6">3.2.1.8</ecNumber>
    </recommendedName>
</protein>
<dbReference type="InterPro" id="IPR001000">
    <property type="entry name" value="GH10_dom"/>
</dbReference>
<dbReference type="PROSITE" id="PS00591">
    <property type="entry name" value="GH10_1"/>
    <property type="match status" value="1"/>
</dbReference>
<proteinExistence type="inferred from homology"/>
<keyword evidence="9" id="KW-1185">Reference proteome</keyword>
<evidence type="ECO:0000256" key="2">
    <source>
        <dbReference type="ARBA" id="ARBA00023277"/>
    </source>
</evidence>
<dbReference type="Gene3D" id="3.20.20.80">
    <property type="entry name" value="Glycosidases"/>
    <property type="match status" value="1"/>
</dbReference>
<evidence type="ECO:0000256" key="1">
    <source>
        <dbReference type="ARBA" id="ARBA00022801"/>
    </source>
</evidence>
<dbReference type="PRINTS" id="PR00134">
    <property type="entry name" value="GLHYDRLASE10"/>
</dbReference>
<evidence type="ECO:0000256" key="6">
    <source>
        <dbReference type="RuleBase" id="RU361174"/>
    </source>
</evidence>
<evidence type="ECO:0000313" key="9">
    <source>
        <dbReference type="Proteomes" id="UP001202134"/>
    </source>
</evidence>
<comment type="catalytic activity">
    <reaction evidence="6">
        <text>Endohydrolysis of (1-&gt;4)-beta-D-xylosidic linkages in xylans.</text>
        <dbReference type="EC" id="3.2.1.8"/>
    </reaction>
</comment>
<evidence type="ECO:0000256" key="3">
    <source>
        <dbReference type="ARBA" id="ARBA00023295"/>
    </source>
</evidence>
<dbReference type="PANTHER" id="PTHR31490:SF90">
    <property type="entry name" value="ENDO-1,4-BETA-XYLANASE A"/>
    <property type="match status" value="1"/>
</dbReference>
<accession>A0ABT0KSK8</accession>